<name>A0A0F6VZG1_9BACT</name>
<dbReference type="Pfam" id="PF00756">
    <property type="entry name" value="Esterase"/>
    <property type="match status" value="1"/>
</dbReference>
<dbReference type="AlphaFoldDB" id="A0A0F6VZG1"/>
<dbReference type="InterPro" id="IPR000801">
    <property type="entry name" value="Esterase-like"/>
</dbReference>
<dbReference type="OrthoDB" id="9775130at2"/>
<dbReference type="Proteomes" id="UP000034883">
    <property type="component" value="Chromosome"/>
</dbReference>
<dbReference type="Gene3D" id="2.60.40.10">
    <property type="entry name" value="Immunoglobulins"/>
    <property type="match status" value="1"/>
</dbReference>
<reference evidence="1 2" key="1">
    <citation type="submission" date="2015-03" db="EMBL/GenBank/DDBJ databases">
        <title>Genome assembly of Sandaracinus amylolyticus DSM 53668.</title>
        <authorList>
            <person name="Sharma G."/>
            <person name="Subramanian S."/>
        </authorList>
    </citation>
    <scope>NUCLEOTIDE SEQUENCE [LARGE SCALE GENOMIC DNA]</scope>
    <source>
        <strain evidence="1 2">DSM 53668</strain>
    </source>
</reference>
<sequence length="384" mass="44016">MGMTQSQLLAIHELEASQPDRAKVDAWMAGRRFPIVEGGRVTFVFRGDADGVTLRHWVYGLESNSALQRIQNTDLWYLVLEVPPGSRVEYKLEIHRNGHSQWIEDPLNPHRARDPFGANSVLQGVGYEVPEWTRPDPLARPGVLEPFAFHSKALGAVRHGHVYLPARFRRTRLYPLMIVHDGSDYLNYASMKTVLDNLIHRLEIPDVIVVFTDSPDRLREYANDERHAKFLTEELVPDLQKRLPLQDRPQSRCLMGASFGGVASLSTAWRYPGFYGRLLLQSGSFAFTDIGRRNRRGPLFDRVVEFVNAFRAEPTAISERVFLSCGVYESLIYENRSLVPLLDGTGMQVKLVEARDGHNWENWRDRLREGLSWLYPGPLMMIYE</sequence>
<dbReference type="InterPro" id="IPR029058">
    <property type="entry name" value="AB_hydrolase_fold"/>
</dbReference>
<dbReference type="InterPro" id="IPR050583">
    <property type="entry name" value="Mycobacterial_A85_antigen"/>
</dbReference>
<dbReference type="InterPro" id="IPR013783">
    <property type="entry name" value="Ig-like_fold"/>
</dbReference>
<dbReference type="SUPFAM" id="SSF81296">
    <property type="entry name" value="E set domains"/>
    <property type="match status" value="1"/>
</dbReference>
<organism evidence="1 2">
    <name type="scientific">Sandaracinus amylolyticus</name>
    <dbReference type="NCBI Taxonomy" id="927083"/>
    <lineage>
        <taxon>Bacteria</taxon>
        <taxon>Pseudomonadati</taxon>
        <taxon>Myxococcota</taxon>
        <taxon>Polyangia</taxon>
        <taxon>Polyangiales</taxon>
        <taxon>Sandaracinaceae</taxon>
        <taxon>Sandaracinus</taxon>
    </lineage>
</organism>
<dbReference type="KEGG" id="samy:DB32_000699"/>
<evidence type="ECO:0000313" key="1">
    <source>
        <dbReference type="EMBL" id="AKF03550.1"/>
    </source>
</evidence>
<dbReference type="SUPFAM" id="SSF53474">
    <property type="entry name" value="alpha/beta-Hydrolases"/>
    <property type="match status" value="1"/>
</dbReference>
<dbReference type="PANTHER" id="PTHR48098">
    <property type="entry name" value="ENTEROCHELIN ESTERASE-RELATED"/>
    <property type="match status" value="1"/>
</dbReference>
<dbReference type="STRING" id="927083.DB32_000699"/>
<accession>A0A0F6VZG1</accession>
<dbReference type="EMBL" id="CP011125">
    <property type="protein sequence ID" value="AKF03550.1"/>
    <property type="molecule type" value="Genomic_DNA"/>
</dbReference>
<dbReference type="Gene3D" id="3.40.50.1820">
    <property type="entry name" value="alpha/beta hydrolase"/>
    <property type="match status" value="1"/>
</dbReference>
<dbReference type="PANTHER" id="PTHR48098:SF3">
    <property type="entry name" value="IRON(III) ENTEROBACTIN ESTERASE"/>
    <property type="match status" value="1"/>
</dbReference>
<dbReference type="InterPro" id="IPR014756">
    <property type="entry name" value="Ig_E-set"/>
</dbReference>
<keyword evidence="2" id="KW-1185">Reference proteome</keyword>
<proteinExistence type="predicted"/>
<gene>
    <name evidence="1" type="ORF">DB32_000699</name>
</gene>
<protein>
    <submittedName>
        <fullName evidence="1">Putative esterase</fullName>
    </submittedName>
</protein>
<evidence type="ECO:0000313" key="2">
    <source>
        <dbReference type="Proteomes" id="UP000034883"/>
    </source>
</evidence>